<protein>
    <submittedName>
        <fullName evidence="2">Type 1 glutamine amidotransferase</fullName>
        <ecNumber evidence="2">3.4.-.-</ecNumber>
    </submittedName>
</protein>
<dbReference type="GO" id="GO:0016787">
    <property type="term" value="F:hydrolase activity"/>
    <property type="evidence" value="ECO:0007669"/>
    <property type="project" value="UniProtKB-KW"/>
</dbReference>
<organism evidence="2 3">
    <name type="scientific">Amycolatopsis nalaikhensis</name>
    <dbReference type="NCBI Taxonomy" id="715472"/>
    <lineage>
        <taxon>Bacteria</taxon>
        <taxon>Bacillati</taxon>
        <taxon>Actinomycetota</taxon>
        <taxon>Actinomycetes</taxon>
        <taxon>Pseudonocardiales</taxon>
        <taxon>Pseudonocardiaceae</taxon>
        <taxon>Amycolatopsis</taxon>
    </lineage>
</organism>
<dbReference type="RefSeq" id="WP_285453538.1">
    <property type="nucleotide sequence ID" value="NZ_CP127173.1"/>
</dbReference>
<feature type="domain" description="Glutamine amidotransferase" evidence="1">
    <location>
        <begin position="23"/>
        <end position="171"/>
    </location>
</feature>
<keyword evidence="3" id="KW-1185">Reference proteome</keyword>
<proteinExistence type="predicted"/>
<dbReference type="PANTHER" id="PTHR42695:SF5">
    <property type="entry name" value="GLUTAMINE AMIDOTRANSFERASE YLR126C-RELATED"/>
    <property type="match status" value="1"/>
</dbReference>
<dbReference type="PRINTS" id="PR00096">
    <property type="entry name" value="GATASE"/>
</dbReference>
<dbReference type="EC" id="3.4.-.-" evidence="2"/>
<evidence type="ECO:0000313" key="3">
    <source>
        <dbReference type="Proteomes" id="UP001227101"/>
    </source>
</evidence>
<accession>A0ABY8XL92</accession>
<evidence type="ECO:0000313" key="2">
    <source>
        <dbReference type="EMBL" id="WIV56400.1"/>
    </source>
</evidence>
<dbReference type="SUPFAM" id="SSF52317">
    <property type="entry name" value="Class I glutamine amidotransferase-like"/>
    <property type="match status" value="1"/>
</dbReference>
<dbReference type="InterPro" id="IPR017926">
    <property type="entry name" value="GATASE"/>
</dbReference>
<evidence type="ECO:0000259" key="1">
    <source>
        <dbReference type="Pfam" id="PF00117"/>
    </source>
</evidence>
<dbReference type="PANTHER" id="PTHR42695">
    <property type="entry name" value="GLUTAMINE AMIDOTRANSFERASE YLR126C-RELATED"/>
    <property type="match status" value="1"/>
</dbReference>
<dbReference type="InterPro" id="IPR044992">
    <property type="entry name" value="ChyE-like"/>
</dbReference>
<gene>
    <name evidence="2" type="ORF">QP939_47695</name>
</gene>
<dbReference type="PROSITE" id="PS51273">
    <property type="entry name" value="GATASE_TYPE_1"/>
    <property type="match status" value="1"/>
</dbReference>
<name>A0ABY8XL92_9PSEU</name>
<keyword evidence="2" id="KW-0315">Glutamine amidotransferase</keyword>
<dbReference type="Proteomes" id="UP001227101">
    <property type="component" value="Chromosome"/>
</dbReference>
<dbReference type="Pfam" id="PF00117">
    <property type="entry name" value="GATase"/>
    <property type="match status" value="1"/>
</dbReference>
<sequence>MTGIVVITHVDGADVGLVAQIAAERGHVLRIVRPYLGDELPGLDELDAVVVMGGPQNAYDDLPYLRTEERYLAKAVEAEVPVLAICLGSQLLARALGGSAAPGGSGLEAGMIAVRPVDGTRDEVGGEFFSFHSDSVTPPENAEILARSDRYPQAWVRGSALAVQFHPEITMDGVDALLAVEGPKLERFGVPVADLRRDAQRYFSAGAGDSRRLLNRWFDSLPSSPTSRP</sequence>
<dbReference type="InterPro" id="IPR029062">
    <property type="entry name" value="Class_I_gatase-like"/>
</dbReference>
<dbReference type="Gene3D" id="3.40.50.880">
    <property type="match status" value="1"/>
</dbReference>
<reference evidence="2 3" key="1">
    <citation type="submission" date="2023-06" db="EMBL/GenBank/DDBJ databases">
        <authorList>
            <person name="Oyuntsetseg B."/>
            <person name="Kim S.B."/>
        </authorList>
    </citation>
    <scope>NUCLEOTIDE SEQUENCE [LARGE SCALE GENOMIC DNA]</scope>
    <source>
        <strain evidence="2 3">2-2</strain>
    </source>
</reference>
<dbReference type="CDD" id="cd01741">
    <property type="entry name" value="GATase1_1"/>
    <property type="match status" value="1"/>
</dbReference>
<keyword evidence="2" id="KW-0378">Hydrolase</keyword>
<dbReference type="EMBL" id="CP127173">
    <property type="protein sequence ID" value="WIV56400.1"/>
    <property type="molecule type" value="Genomic_DNA"/>
</dbReference>